<dbReference type="STRING" id="1449088.AJ82_05170"/>
<dbReference type="RefSeq" id="WP_014417267.1">
    <property type="nucleotide sequence ID" value="NZ_AP024501.1"/>
</dbReference>
<name>A0A2I7TFL8_BACVE</name>
<gene>
    <name evidence="1" type="ORF">BACVE_000738</name>
</gene>
<evidence type="ECO:0008006" key="3">
    <source>
        <dbReference type="Google" id="ProtNLM"/>
    </source>
</evidence>
<dbReference type="Proteomes" id="UP000587477">
    <property type="component" value="Chromosome"/>
</dbReference>
<dbReference type="EMBL" id="CP063687">
    <property type="protein sequence ID" value="QOY25809.1"/>
    <property type="molecule type" value="Genomic_DNA"/>
</dbReference>
<dbReference type="KEGG" id="bmp:NG74_00929"/>
<proteinExistence type="predicted"/>
<accession>A0A2D3DLJ8</accession>
<accession>A0A2I7TFL8</accession>
<protein>
    <recommendedName>
        <fullName evidence="3">Polymer-forming cytoskeletal protein</fullName>
    </recommendedName>
</protein>
<evidence type="ECO:0000313" key="2">
    <source>
        <dbReference type="Proteomes" id="UP000587477"/>
    </source>
</evidence>
<organism evidence="1 2">
    <name type="scientific">Bacillus velezensis</name>
    <dbReference type="NCBI Taxonomy" id="492670"/>
    <lineage>
        <taxon>Bacteria</taxon>
        <taxon>Bacillati</taxon>
        <taxon>Bacillota</taxon>
        <taxon>Bacilli</taxon>
        <taxon>Bacillales</taxon>
        <taxon>Bacillaceae</taxon>
        <taxon>Bacillus</taxon>
        <taxon>Bacillus amyloliquefaciens group</taxon>
    </lineage>
</organism>
<evidence type="ECO:0000313" key="1">
    <source>
        <dbReference type="EMBL" id="QOY25809.1"/>
    </source>
</evidence>
<sequence>METTKKLSHLKMYGAGHASGGSYQNVSIKGEGTVGEGLQSERCRIFGTGLFLGDAEINRLKIFGEHEVAGDLSARSANVMGTLKVGGSMRFATMRLKGLAEIGGGAAGEQCHIKGSLTVGGDCETELLHVTGCINVAGLLNAGDVNIHLRYDRSRVKEIGGTSITVRRKPGFLKRKAGTLSAELIEGDAIYLEYTEADIVRGKHVEIGPGCKIGKIEYQTSCKSHEKSTVQEHIQM</sequence>
<dbReference type="AlphaFoldDB" id="A0A2I7TFL8"/>
<reference evidence="2" key="1">
    <citation type="submission" date="2020-10" db="EMBL/GenBank/DDBJ databases">
        <title>Complete genome sequence of Bacillus velezensis NST6.</title>
        <authorList>
            <person name="Choi J."/>
        </authorList>
    </citation>
    <scope>NUCLEOTIDE SEQUENCE [LARGE SCALE GENOMIC DNA]</scope>
    <source>
        <strain evidence="2">NST6</strain>
    </source>
</reference>